<dbReference type="SUPFAM" id="SSF48452">
    <property type="entry name" value="TPR-like"/>
    <property type="match status" value="3"/>
</dbReference>
<dbReference type="NCBIfam" id="NF047398">
    <property type="entry name" value="AAA_KGGVGR"/>
    <property type="match status" value="1"/>
</dbReference>
<feature type="domain" description="DUF7779" evidence="1">
    <location>
        <begin position="722"/>
        <end position="807"/>
    </location>
</feature>
<dbReference type="Gene3D" id="1.25.40.10">
    <property type="entry name" value="Tetratricopeptide repeat domain"/>
    <property type="match status" value="3"/>
</dbReference>
<dbReference type="Pfam" id="PF13374">
    <property type="entry name" value="TPR_10"/>
    <property type="match status" value="1"/>
</dbReference>
<name>A0ABT4SQV5_9ACTN</name>
<proteinExistence type="predicted"/>
<keyword evidence="3" id="KW-1185">Reference proteome</keyword>
<dbReference type="NCBIfam" id="NF040586">
    <property type="entry name" value="FxSxx_TPR"/>
    <property type="match status" value="1"/>
</dbReference>
<dbReference type="InterPro" id="IPR027417">
    <property type="entry name" value="P-loop_NTPase"/>
</dbReference>
<evidence type="ECO:0000313" key="2">
    <source>
        <dbReference type="EMBL" id="MDA0639430.1"/>
    </source>
</evidence>
<evidence type="ECO:0000313" key="3">
    <source>
        <dbReference type="Proteomes" id="UP001212498"/>
    </source>
</evidence>
<dbReference type="Gene3D" id="3.40.50.300">
    <property type="entry name" value="P-loop containing nucleotide triphosphate hydrolases"/>
    <property type="match status" value="2"/>
</dbReference>
<dbReference type="SUPFAM" id="SSF52540">
    <property type="entry name" value="P-loop containing nucleoside triphosphate hydrolases"/>
    <property type="match status" value="2"/>
</dbReference>
<dbReference type="InterPro" id="IPR056681">
    <property type="entry name" value="DUF7779"/>
</dbReference>
<dbReference type="EMBL" id="JAPNUD010000003">
    <property type="protein sequence ID" value="MDA0639430.1"/>
    <property type="molecule type" value="Genomic_DNA"/>
</dbReference>
<protein>
    <submittedName>
        <fullName evidence="2">FxSxx-COOH system tetratricopeptide repeat protein</fullName>
    </submittedName>
</protein>
<dbReference type="Pfam" id="PF25000">
    <property type="entry name" value="DUF7779"/>
    <property type="match status" value="1"/>
</dbReference>
<dbReference type="PANTHER" id="PTHR46082">
    <property type="entry name" value="ATP/GTP-BINDING PROTEIN-RELATED"/>
    <property type="match status" value="1"/>
</dbReference>
<dbReference type="InterPro" id="IPR011990">
    <property type="entry name" value="TPR-like_helical_dom_sf"/>
</dbReference>
<gene>
    <name evidence="2" type="primary">fxsT</name>
    <name evidence="2" type="ORF">OUY24_02225</name>
</gene>
<dbReference type="Proteomes" id="UP001212498">
    <property type="component" value="Unassembled WGS sequence"/>
</dbReference>
<reference evidence="2 3" key="1">
    <citation type="submission" date="2022-11" db="EMBL/GenBank/DDBJ databases">
        <title>Nonomuraea corallina sp. nov., a new species of the genus Nonomuraea isolated from sea side sediment in Thai sea.</title>
        <authorList>
            <person name="Ngamcharungchit C."/>
            <person name="Matsumoto A."/>
            <person name="Suriyachadkun C."/>
            <person name="Panbangred W."/>
            <person name="Inahashi Y."/>
            <person name="Intra B."/>
        </authorList>
    </citation>
    <scope>NUCLEOTIDE SEQUENCE [LARGE SCALE GENOMIC DNA]</scope>
    <source>
        <strain evidence="2 3">DSM 43553</strain>
    </source>
</reference>
<comment type="caution">
    <text evidence="2">The sequence shown here is derived from an EMBL/GenBank/DDBJ whole genome shotgun (WGS) entry which is preliminary data.</text>
</comment>
<dbReference type="PANTHER" id="PTHR46082:SF6">
    <property type="entry name" value="AAA+ ATPASE DOMAIN-CONTAINING PROTEIN-RELATED"/>
    <property type="match status" value="1"/>
</dbReference>
<dbReference type="Pfam" id="PF13424">
    <property type="entry name" value="TPR_12"/>
    <property type="match status" value="3"/>
</dbReference>
<evidence type="ECO:0000259" key="1">
    <source>
        <dbReference type="Pfam" id="PF25000"/>
    </source>
</evidence>
<dbReference type="InterPro" id="IPR053137">
    <property type="entry name" value="NLR-like"/>
</dbReference>
<dbReference type="RefSeq" id="WP_271274941.1">
    <property type="nucleotide sequence ID" value="NZ_BAABFD010000001.1"/>
</dbReference>
<accession>A0ABT4SQV5</accession>
<sequence>MTESEHEGQVVTFYSYKGGAGRTMALANTAWLLASNGLRVLAIDWDLESPGLHKYFHPFLDSRLIESSQGVIDIVSNYSWEATREHEGADWYRDYAKVSPHAVPVEWDFPAAGMLYFLSAGQQNRDYSSLVTTFDWDNFYGRIGGGSFLDALRADMKAQYDYALIDSRTGLSDIADICTMQMPDILVDCFTMADQSIEGAAKVARYIHERYAARKIRILPVPARIDDGEKEKLDAGRALARSKFEKFPGGMSPEEAQQYWGRVEIPYKRFYAFEETLAVFGDLPGSPTSLLAAYERLTEFITEGRVTSFPGMDEATRTRFLEAYTRKQPVQQADLLLSYVPEDRMWADWAVAVLTHAGFRVVPRIAGKSAPEGEGCVLVLLSGAYARVARSTQVPHPLGADAFGSRQVIPLMVSEYRGAVPFTERPAVDLASLGAEQAAETLLRVVGRPDDVSGYDIPAVSPSFRFPLHSPDVWSVPTRNASFTGRNRILESLRDRLVGGDDLGSRPQALFGLGGVGKTQIALEYAHRFKADYGLVWWVPSNDVGEINRSLAALAVRLGIRFGDSIADGAKAALEALRRGQPHARWLLTFDNAEDAEALRPFLPGGPGHVLITSRSQAWSSVAVPLEIDVFSREEGVEHLLRRVPRLAADEALQIADALGYLPLAIEQAAAWLEETSMSAGMYLTELETQTLNTLDLNQPDDYPHSVAATWEISFNQLNVRSPAAGRLLQLCAFFAPESISQSLVYSDRMLEVLRPFDETLRDKLVLGRIIRDIGRYALAQVDQGNNTIQVHRLVQKVIRSRMREEEALTAEHEVHRILAAARPRQGEVDDPENWPQYELLWPHLGPSGAITCTEEQVRLLLTEYVRYLYKRGDFENALARGQELARTWEAEFGAGDGQRLHLQFQIANALRSLGRFEEARELDEEVRDAQRSLYGDSHYYTMLTSGSLAADLRALGRFDEALAMDRETYERWKDAYGEDYPRTLTSANNLAVSYRLVGDPYSAMELDQETRRRMQASSVMGPSHPDTLNTTQNLARDMREAGEYQASIELLKGALPLYREVLGENYLHTLRAGKSLAVSLRKAGQYQEALGLVQDTYQRYQRLYPSAPETKAAALEVATCMSVMGHKESARDMTAKVVEDYTELLGVDHPYTLVAANNLMVLRRAVGDVEPAHREGERVLESFRHRLGENHPFTLACTVNLANCAADLGDLEQARTLEVRALDGLRRCLRPEHPDSLICQANLAITLREVGQRADAELLHAKALDRLAVTLGGSHPSVVAAHEWERLNRDLEPQPT</sequence>
<organism evidence="2 3">
    <name type="scientific">Nonomuraea ferruginea</name>
    <dbReference type="NCBI Taxonomy" id="46174"/>
    <lineage>
        <taxon>Bacteria</taxon>
        <taxon>Bacillati</taxon>
        <taxon>Actinomycetota</taxon>
        <taxon>Actinomycetes</taxon>
        <taxon>Streptosporangiales</taxon>
        <taxon>Streptosporangiaceae</taxon>
        <taxon>Nonomuraea</taxon>
    </lineage>
</organism>